<feature type="chain" id="PRO_5046810166" evidence="2">
    <location>
        <begin position="26"/>
        <end position="182"/>
    </location>
</feature>
<evidence type="ECO:0000313" key="3">
    <source>
        <dbReference type="EMBL" id="EEQ90586.1"/>
    </source>
</evidence>
<organism evidence="3 4">
    <name type="scientific">Ajellomyces dermatitidis (strain ER-3 / ATCC MYA-2586)</name>
    <name type="common">Blastomyces dermatitidis</name>
    <dbReference type="NCBI Taxonomy" id="559297"/>
    <lineage>
        <taxon>Eukaryota</taxon>
        <taxon>Fungi</taxon>
        <taxon>Dikarya</taxon>
        <taxon>Ascomycota</taxon>
        <taxon>Pezizomycotina</taxon>
        <taxon>Eurotiomycetes</taxon>
        <taxon>Eurotiomycetidae</taxon>
        <taxon>Onygenales</taxon>
        <taxon>Ajellomycetaceae</taxon>
        <taxon>Blastomyces</taxon>
    </lineage>
</organism>
<evidence type="ECO:0000256" key="1">
    <source>
        <dbReference type="SAM" id="MobiDB-lite"/>
    </source>
</evidence>
<evidence type="ECO:0000313" key="4">
    <source>
        <dbReference type="Proteomes" id="UP000002039"/>
    </source>
</evidence>
<dbReference type="GeneID" id="69027680"/>
<evidence type="ECO:0000256" key="2">
    <source>
        <dbReference type="SAM" id="SignalP"/>
    </source>
</evidence>
<dbReference type="RefSeq" id="XP_045277291.1">
    <property type="nucleotide sequence ID" value="XM_045421392.1"/>
</dbReference>
<feature type="region of interest" description="Disordered" evidence="1">
    <location>
        <begin position="103"/>
        <end position="129"/>
    </location>
</feature>
<accession>A0ABP2F1K5</accession>
<reference evidence="4" key="1">
    <citation type="journal article" date="2015" name="PLoS Genet.">
        <title>The dynamic genome and transcriptome of the human fungal pathogen Blastomyces and close relative Emmonsia.</title>
        <authorList>
            <person name="Munoz J.F."/>
            <person name="Gauthier G.M."/>
            <person name="Desjardins C.A."/>
            <person name="Gallo J.E."/>
            <person name="Holder J."/>
            <person name="Sullivan T.D."/>
            <person name="Marty A.J."/>
            <person name="Carmen J.C."/>
            <person name="Chen Z."/>
            <person name="Ding L."/>
            <person name="Gujja S."/>
            <person name="Magrini V."/>
            <person name="Misas E."/>
            <person name="Mitreva M."/>
            <person name="Priest M."/>
            <person name="Saif S."/>
            <person name="Whiston E.A."/>
            <person name="Young S."/>
            <person name="Zeng Q."/>
            <person name="Goldman W.E."/>
            <person name="Mardis E.R."/>
            <person name="Taylor J.W."/>
            <person name="McEwen J.G."/>
            <person name="Clay O.K."/>
            <person name="Klein B.S."/>
            <person name="Cuomo C.A."/>
        </authorList>
    </citation>
    <scope>NUCLEOTIDE SEQUENCE [LARGE SCALE GENOMIC DNA]</scope>
    <source>
        <strain evidence="4">ER-3 / ATCC MYA-2586</strain>
    </source>
</reference>
<gene>
    <name evidence="3" type="ORF">BDCG_05706</name>
</gene>
<feature type="compositionally biased region" description="Basic and acidic residues" evidence="1">
    <location>
        <begin position="112"/>
        <end position="129"/>
    </location>
</feature>
<dbReference type="EMBL" id="EQ999978">
    <property type="protein sequence ID" value="EEQ90586.1"/>
    <property type="molecule type" value="Genomic_DNA"/>
</dbReference>
<name>A0ABP2F1K5_AJEDR</name>
<feature type="signal peptide" evidence="2">
    <location>
        <begin position="1"/>
        <end position="25"/>
    </location>
</feature>
<dbReference type="Proteomes" id="UP000002039">
    <property type="component" value="Unassembled WGS sequence"/>
</dbReference>
<protein>
    <submittedName>
        <fullName evidence="3">Uncharacterized protein</fullName>
    </submittedName>
</protein>
<keyword evidence="4" id="KW-1185">Reference proteome</keyword>
<sequence length="182" mass="19022">MHSTNTLAGILLCLTVSTLPMLASALPTPNQSDLEKPNTEAHLALSPLALGKGMNVDRRDDLRGKDRALAKADAALELGVDLGLGLRARNGPAPADLVILPGGPHAGAADGSEIKHESEHASESGRELESGKQLVKRFRWWYWRSATDEAEPMHGGLKDGAAAAGAAGVHGDVQDGAENNDI</sequence>
<keyword evidence="2" id="KW-0732">Signal</keyword>
<proteinExistence type="predicted"/>